<evidence type="ECO:0000256" key="1">
    <source>
        <dbReference type="SAM" id="Phobius"/>
    </source>
</evidence>
<dbReference type="AlphaFoldDB" id="A0A1I7ZXP5"/>
<protein>
    <submittedName>
        <fullName evidence="3">Secreted protein</fullName>
    </submittedName>
</protein>
<organism evidence="2 3">
    <name type="scientific">Steinernema glaseri</name>
    <dbReference type="NCBI Taxonomy" id="37863"/>
    <lineage>
        <taxon>Eukaryota</taxon>
        <taxon>Metazoa</taxon>
        <taxon>Ecdysozoa</taxon>
        <taxon>Nematoda</taxon>
        <taxon>Chromadorea</taxon>
        <taxon>Rhabditida</taxon>
        <taxon>Tylenchina</taxon>
        <taxon>Panagrolaimomorpha</taxon>
        <taxon>Strongyloidoidea</taxon>
        <taxon>Steinernematidae</taxon>
        <taxon>Steinernema</taxon>
    </lineage>
</organism>
<proteinExistence type="predicted"/>
<keyword evidence="1" id="KW-0472">Membrane</keyword>
<evidence type="ECO:0000313" key="2">
    <source>
        <dbReference type="Proteomes" id="UP000095287"/>
    </source>
</evidence>
<keyword evidence="1" id="KW-0812">Transmembrane</keyword>
<keyword evidence="2" id="KW-1185">Reference proteome</keyword>
<sequence>MYRCAMYRGRMVAALVCEAKTETPTVLYVNNIVVAKKYQRKENGRKPRGKTLFLTSTNHFFCFLLTLPLLP</sequence>
<keyword evidence="1" id="KW-1133">Transmembrane helix</keyword>
<dbReference type="Proteomes" id="UP000095287">
    <property type="component" value="Unplaced"/>
</dbReference>
<feature type="transmembrane region" description="Helical" evidence="1">
    <location>
        <begin position="51"/>
        <end position="70"/>
    </location>
</feature>
<reference evidence="3" key="1">
    <citation type="submission" date="2016-11" db="UniProtKB">
        <authorList>
            <consortium name="WormBaseParasite"/>
        </authorList>
    </citation>
    <scope>IDENTIFICATION</scope>
</reference>
<accession>A0A1I7ZXP5</accession>
<evidence type="ECO:0000313" key="3">
    <source>
        <dbReference type="WBParaSite" id="L893_g30789.t1"/>
    </source>
</evidence>
<dbReference type="WBParaSite" id="L893_g30789.t1">
    <property type="protein sequence ID" value="L893_g30789.t1"/>
    <property type="gene ID" value="L893_g30789"/>
</dbReference>
<name>A0A1I7ZXP5_9BILA</name>